<evidence type="ECO:0000256" key="1">
    <source>
        <dbReference type="ARBA" id="ARBA00001971"/>
    </source>
</evidence>
<evidence type="ECO:0000313" key="10">
    <source>
        <dbReference type="Proteomes" id="UP001498398"/>
    </source>
</evidence>
<keyword evidence="10" id="KW-1185">Reference proteome</keyword>
<organism evidence="9 10">
    <name type="scientific">Marasmiellus scandens</name>
    <dbReference type="NCBI Taxonomy" id="2682957"/>
    <lineage>
        <taxon>Eukaryota</taxon>
        <taxon>Fungi</taxon>
        <taxon>Dikarya</taxon>
        <taxon>Basidiomycota</taxon>
        <taxon>Agaricomycotina</taxon>
        <taxon>Agaricomycetes</taxon>
        <taxon>Agaricomycetidae</taxon>
        <taxon>Agaricales</taxon>
        <taxon>Marasmiineae</taxon>
        <taxon>Omphalotaceae</taxon>
        <taxon>Marasmiellus</taxon>
    </lineage>
</organism>
<dbReference type="InterPro" id="IPR050364">
    <property type="entry name" value="Cytochrome_P450_fung"/>
</dbReference>
<evidence type="ECO:0000256" key="4">
    <source>
        <dbReference type="ARBA" id="ARBA00022617"/>
    </source>
</evidence>
<evidence type="ECO:0008006" key="11">
    <source>
        <dbReference type="Google" id="ProtNLM"/>
    </source>
</evidence>
<dbReference type="EMBL" id="JBANRG010000027">
    <property type="protein sequence ID" value="KAK7453304.1"/>
    <property type="molecule type" value="Genomic_DNA"/>
</dbReference>
<dbReference type="InterPro" id="IPR036396">
    <property type="entry name" value="Cyt_P450_sf"/>
</dbReference>
<comment type="caution">
    <text evidence="9">The sequence shown here is derived from an EMBL/GenBank/DDBJ whole genome shotgun (WGS) entry which is preliminary data.</text>
</comment>
<accession>A0ABR1JCJ3</accession>
<protein>
    <recommendedName>
        <fullName evidence="11">Cytochrome P450</fullName>
    </recommendedName>
</protein>
<keyword evidence="5" id="KW-0479">Metal-binding</keyword>
<dbReference type="PRINTS" id="PR00463">
    <property type="entry name" value="EP450I"/>
</dbReference>
<dbReference type="Gene3D" id="1.10.630.10">
    <property type="entry name" value="Cytochrome P450"/>
    <property type="match status" value="1"/>
</dbReference>
<evidence type="ECO:0000313" key="9">
    <source>
        <dbReference type="EMBL" id="KAK7453304.1"/>
    </source>
</evidence>
<evidence type="ECO:0000256" key="6">
    <source>
        <dbReference type="ARBA" id="ARBA00023002"/>
    </source>
</evidence>
<dbReference type="InterPro" id="IPR001128">
    <property type="entry name" value="Cyt_P450"/>
</dbReference>
<evidence type="ECO:0000256" key="2">
    <source>
        <dbReference type="ARBA" id="ARBA00005179"/>
    </source>
</evidence>
<keyword evidence="6" id="KW-0560">Oxidoreductase</keyword>
<proteinExistence type="inferred from homology"/>
<keyword evidence="8" id="KW-0503">Monooxygenase</keyword>
<name>A0ABR1JCJ3_9AGAR</name>
<reference evidence="9 10" key="1">
    <citation type="submission" date="2024-01" db="EMBL/GenBank/DDBJ databases">
        <title>A draft genome for the cacao thread blight pathogen Marasmiellus scandens.</title>
        <authorList>
            <person name="Baruah I.K."/>
            <person name="Leung J."/>
            <person name="Bukari Y."/>
            <person name="Amoako-Attah I."/>
            <person name="Meinhardt L.W."/>
            <person name="Bailey B.A."/>
            <person name="Cohen S.P."/>
        </authorList>
    </citation>
    <scope>NUCLEOTIDE SEQUENCE [LARGE SCALE GENOMIC DNA]</scope>
    <source>
        <strain evidence="9 10">GH-19</strain>
    </source>
</reference>
<evidence type="ECO:0000256" key="3">
    <source>
        <dbReference type="ARBA" id="ARBA00010617"/>
    </source>
</evidence>
<sequence length="245" mass="27879">MQEHEAMRLVSYMVRNPDEWEWNVQRSTASTVLSCIFGLPPIGPESDDLVIQFDKFTSCIAKAAMPGAYLVELFPILNILPSWVVKWKRDALEWHLKQTEMLEGYLENVRERMHTGACGPCLCSSVLENNKKNSLTSKEIAWLAGALFGAGIETTAATLSVFILAMCLNPNVMHKAQAEIDRVVGRSRLPKFSDYDNLPYIRALVKEVLRWRPVAPAGKIARYNYHRGNFNVIPYRLAQTHKKRE</sequence>
<comment type="cofactor">
    <cofactor evidence="1">
        <name>heme</name>
        <dbReference type="ChEBI" id="CHEBI:30413"/>
    </cofactor>
</comment>
<dbReference type="InterPro" id="IPR002401">
    <property type="entry name" value="Cyt_P450_E_grp-I"/>
</dbReference>
<dbReference type="PANTHER" id="PTHR46300">
    <property type="entry name" value="P450, PUTATIVE (EUROFUNG)-RELATED-RELATED"/>
    <property type="match status" value="1"/>
</dbReference>
<keyword evidence="4" id="KW-0349">Heme</keyword>
<dbReference type="SUPFAM" id="SSF48264">
    <property type="entry name" value="Cytochrome P450"/>
    <property type="match status" value="1"/>
</dbReference>
<evidence type="ECO:0000256" key="5">
    <source>
        <dbReference type="ARBA" id="ARBA00022723"/>
    </source>
</evidence>
<comment type="pathway">
    <text evidence="2">Secondary metabolite biosynthesis.</text>
</comment>
<gene>
    <name evidence="9" type="ORF">VKT23_011979</name>
</gene>
<evidence type="ECO:0000256" key="7">
    <source>
        <dbReference type="ARBA" id="ARBA00023004"/>
    </source>
</evidence>
<dbReference type="Proteomes" id="UP001498398">
    <property type="component" value="Unassembled WGS sequence"/>
</dbReference>
<keyword evidence="7" id="KW-0408">Iron</keyword>
<comment type="similarity">
    <text evidence="3">Belongs to the cytochrome P450 family.</text>
</comment>
<dbReference type="Pfam" id="PF00067">
    <property type="entry name" value="p450"/>
    <property type="match status" value="1"/>
</dbReference>
<evidence type="ECO:0000256" key="8">
    <source>
        <dbReference type="ARBA" id="ARBA00023033"/>
    </source>
</evidence>